<accession>A0ABD4KWD1</accession>
<dbReference type="RefSeq" id="WP_198056787.1">
    <property type="nucleotide sequence ID" value="NZ_JAEDAF010000001.1"/>
</dbReference>
<gene>
    <name evidence="1" type="ORF">I7V36_01525</name>
</gene>
<dbReference type="AlphaFoldDB" id="A0ABD4KWD1"/>
<protein>
    <submittedName>
        <fullName evidence="1">Uncharacterized protein</fullName>
    </submittedName>
</protein>
<dbReference type="Proteomes" id="UP000651738">
    <property type="component" value="Unassembled WGS sequence"/>
</dbReference>
<name>A0ABD4KWD1_9GAMM</name>
<comment type="caution">
    <text evidence="1">The sequence shown here is derived from an EMBL/GenBank/DDBJ whole genome shotgun (WGS) entry which is preliminary data.</text>
</comment>
<evidence type="ECO:0000313" key="1">
    <source>
        <dbReference type="EMBL" id="MBH8578760.1"/>
    </source>
</evidence>
<sequence>MAATPLRLVHEKALANPGQNARFVPGARAAANAEIALLEECLAWIGAESAEAQSIRRDIEAIKSLPGFAAA</sequence>
<evidence type="ECO:0000313" key="2">
    <source>
        <dbReference type="Proteomes" id="UP000651738"/>
    </source>
</evidence>
<reference evidence="1 2" key="1">
    <citation type="submission" date="2020-12" db="EMBL/GenBank/DDBJ databases">
        <title>Draft genome sequence of Halomonas pacifica strain CARE-V15.</title>
        <authorList>
            <person name="Vignesh N."/>
            <person name="Thabitha A."/>
            <person name="Saravanan R."/>
            <person name="Manigandan V."/>
        </authorList>
    </citation>
    <scope>NUCLEOTIDE SEQUENCE [LARGE SCALE GENOMIC DNA]</scope>
    <source>
        <strain evidence="1 2">CARE-V15</strain>
    </source>
</reference>
<organism evidence="1 2">
    <name type="scientific">Bisbaumannia pacifica</name>
    <dbReference type="NCBI Taxonomy" id="77098"/>
    <lineage>
        <taxon>Bacteria</taxon>
        <taxon>Pseudomonadati</taxon>
        <taxon>Pseudomonadota</taxon>
        <taxon>Gammaproteobacteria</taxon>
        <taxon>Oceanospirillales</taxon>
        <taxon>Halomonadaceae</taxon>
        <taxon>Bisbaumannia</taxon>
    </lineage>
</organism>
<proteinExistence type="predicted"/>
<dbReference type="EMBL" id="JAEDAF010000001">
    <property type="protein sequence ID" value="MBH8578760.1"/>
    <property type="molecule type" value="Genomic_DNA"/>
</dbReference>